<keyword evidence="2" id="KW-1185">Reference proteome</keyword>
<proteinExistence type="predicted"/>
<dbReference type="AlphaFoldDB" id="A0A7C9FRU5"/>
<dbReference type="RefSeq" id="WP_152764787.1">
    <property type="nucleotide sequence ID" value="NZ_WHLY01000002.1"/>
</dbReference>
<evidence type="ECO:0000313" key="2">
    <source>
        <dbReference type="Proteomes" id="UP000479293"/>
    </source>
</evidence>
<evidence type="ECO:0000313" key="1">
    <source>
        <dbReference type="EMBL" id="MPR36669.1"/>
    </source>
</evidence>
<comment type="caution">
    <text evidence="1">The sequence shown here is derived from an EMBL/GenBank/DDBJ whole genome shotgun (WGS) entry which is preliminary data.</text>
</comment>
<dbReference type="Proteomes" id="UP000479293">
    <property type="component" value="Unassembled WGS sequence"/>
</dbReference>
<dbReference type="EMBL" id="WHLY01000002">
    <property type="protein sequence ID" value="MPR36669.1"/>
    <property type="molecule type" value="Genomic_DNA"/>
</dbReference>
<name>A0A7C9FRU5_9BACT</name>
<sequence>MKTTVLVALGVFVMNTRVIGQKSLLFIKNESRYAAYRIGDEISFTIDGSRQKMTNEIMRIEDSLLVFNTWKLPIHEISSVYVDEKTKRWYPMRYKYDELLPLAGGAYLVADVANSGRFNKNTLLISGLLACGGVAAKLLIGDTIKLKHKRKLITTGNSPGALGTYR</sequence>
<reference evidence="1 2" key="1">
    <citation type="submission" date="2019-10" db="EMBL/GenBank/DDBJ databases">
        <title>Draft Genome Sequence of Cytophagaceae sp. SJW1-29.</title>
        <authorList>
            <person name="Choi A."/>
        </authorList>
    </citation>
    <scope>NUCLEOTIDE SEQUENCE [LARGE SCALE GENOMIC DNA]</scope>
    <source>
        <strain evidence="1 2">SJW1-29</strain>
    </source>
</reference>
<gene>
    <name evidence="1" type="ORF">GBK04_25835</name>
</gene>
<accession>A0A7C9FRU5</accession>
<organism evidence="1 2">
    <name type="scientific">Salmonirosea aquatica</name>
    <dbReference type="NCBI Taxonomy" id="2654236"/>
    <lineage>
        <taxon>Bacteria</taxon>
        <taxon>Pseudomonadati</taxon>
        <taxon>Bacteroidota</taxon>
        <taxon>Cytophagia</taxon>
        <taxon>Cytophagales</taxon>
        <taxon>Spirosomataceae</taxon>
        <taxon>Salmonirosea</taxon>
    </lineage>
</organism>
<protein>
    <submittedName>
        <fullName evidence="1">Uncharacterized protein</fullName>
    </submittedName>
</protein>